<reference evidence="2 3" key="1">
    <citation type="submission" date="2011-07" db="EMBL/GenBank/DDBJ databases">
        <authorList>
            <person name="Harkins D.M."/>
            <person name="Madupu R."/>
            <person name="Durkin A.S."/>
            <person name="Torralba M."/>
            <person name="Methe B."/>
            <person name="Sutton G.G."/>
            <person name="Nelson K.E."/>
        </authorList>
    </citation>
    <scope>NUCLEOTIDE SEQUENCE [LARGE SCALE GENOMIC DNA]</scope>
    <source>
        <strain evidence="2 3">HK 85</strain>
    </source>
</reference>
<comment type="caution">
    <text evidence="2">The sequence shown here is derived from an EMBL/GenBank/DDBJ whole genome shotgun (WGS) entry which is preliminary data.</text>
</comment>
<evidence type="ECO:0008006" key="4">
    <source>
        <dbReference type="Google" id="ProtNLM"/>
    </source>
</evidence>
<dbReference type="InterPro" id="IPR029039">
    <property type="entry name" value="Flavoprotein-like_sf"/>
</dbReference>
<keyword evidence="1" id="KW-1133">Transmembrane helix</keyword>
<dbReference type="Gene3D" id="3.40.50.360">
    <property type="match status" value="1"/>
</dbReference>
<gene>
    <name evidence="2" type="ORF">HMPREF9952_1825</name>
</gene>
<dbReference type="Proteomes" id="UP000006235">
    <property type="component" value="Unassembled WGS sequence"/>
</dbReference>
<dbReference type="STRING" id="1035188.HMPREF9952_1825"/>
<proteinExistence type="predicted"/>
<evidence type="ECO:0000313" key="2">
    <source>
        <dbReference type="EMBL" id="EGV06037.1"/>
    </source>
</evidence>
<keyword evidence="1" id="KW-0812">Transmembrane</keyword>
<keyword evidence="1" id="KW-0472">Membrane</keyword>
<accession>F9Q8H2</accession>
<dbReference type="EMBL" id="AFUV01000010">
    <property type="protein sequence ID" value="EGV06037.1"/>
    <property type="molecule type" value="Genomic_DNA"/>
</dbReference>
<evidence type="ECO:0000313" key="3">
    <source>
        <dbReference type="Proteomes" id="UP000006235"/>
    </source>
</evidence>
<evidence type="ECO:0000256" key="1">
    <source>
        <dbReference type="SAM" id="Phobius"/>
    </source>
</evidence>
<organism evidence="2 3">
    <name type="scientific">Haemophilus pittmaniae HK 85</name>
    <dbReference type="NCBI Taxonomy" id="1035188"/>
    <lineage>
        <taxon>Bacteria</taxon>
        <taxon>Pseudomonadati</taxon>
        <taxon>Pseudomonadota</taxon>
        <taxon>Gammaproteobacteria</taxon>
        <taxon>Pasteurellales</taxon>
        <taxon>Pasteurellaceae</taxon>
        <taxon>Haemophilus</taxon>
    </lineage>
</organism>
<feature type="transmembrane region" description="Helical" evidence="1">
    <location>
        <begin position="287"/>
        <end position="308"/>
    </location>
</feature>
<dbReference type="AlphaFoldDB" id="F9Q8H2"/>
<name>F9Q8H2_9PAST</name>
<protein>
    <recommendedName>
        <fullName evidence="4">Dialkylrecorsinol condensing enzyme</fullName>
    </recommendedName>
</protein>
<dbReference type="SUPFAM" id="SSF52218">
    <property type="entry name" value="Flavoproteins"/>
    <property type="match status" value="1"/>
</dbReference>
<sequence length="333" mass="38457">MLVTVKPIVIFKLILRRIFHKNAALIHIIMATKHILVISYSQTGQLDSLVENFLVPLRTHSNIEIEQCRIKPQQDYPFPWKFMHFFNQFPESVHLKPAPIEPITPIREKYDLVIIAYSVWFLSPAQPITAFLQSPQARCLKDTPVITLIGCRNMWLMAQEKMKRMLNNLDARLIANVVKTDQSNDWASFITTPAWMLSGQKRYFSWLPSAGISESELTDMQRFGKKLANTLENSQPLDKTLFSHMGAVKIDEKLMMSEKVGHRSFYLWGKLLIKCGNISPLLRRIVLYFYIAFLIILILTVVPLSALIKRLLKPLLKEKLSAQKRYFAEPSGE</sequence>